<comment type="caution">
    <text evidence="1">The sequence shown here is derived from an EMBL/GenBank/DDBJ whole genome shotgun (WGS) entry which is preliminary data.</text>
</comment>
<accession>A0A0F8Z5H4</accession>
<evidence type="ECO:0000313" key="1">
    <source>
        <dbReference type="EMBL" id="KKK55326.1"/>
    </source>
</evidence>
<name>A0A0F8Z5H4_9ZZZZ</name>
<reference evidence="1" key="1">
    <citation type="journal article" date="2015" name="Nature">
        <title>Complex archaea that bridge the gap between prokaryotes and eukaryotes.</title>
        <authorList>
            <person name="Spang A."/>
            <person name="Saw J.H."/>
            <person name="Jorgensen S.L."/>
            <person name="Zaremba-Niedzwiedzka K."/>
            <person name="Martijn J."/>
            <person name="Lind A.E."/>
            <person name="van Eijk R."/>
            <person name="Schleper C."/>
            <person name="Guy L."/>
            <person name="Ettema T.J."/>
        </authorList>
    </citation>
    <scope>NUCLEOTIDE SEQUENCE</scope>
</reference>
<feature type="non-terminal residue" evidence="1">
    <location>
        <position position="1"/>
    </location>
</feature>
<proteinExistence type="predicted"/>
<gene>
    <name evidence="1" type="ORF">LCGC14_3075660</name>
</gene>
<organism evidence="1">
    <name type="scientific">marine sediment metagenome</name>
    <dbReference type="NCBI Taxonomy" id="412755"/>
    <lineage>
        <taxon>unclassified sequences</taxon>
        <taxon>metagenomes</taxon>
        <taxon>ecological metagenomes</taxon>
    </lineage>
</organism>
<dbReference type="AlphaFoldDB" id="A0A0F8Z5H4"/>
<sequence length="99" mass="11436">SKDLILMINRQGLEQILHFVSKRWVDITRESDNKAMKLLPSNFWMNSIGGKAGEGRWITTLMYTENEEDANALKEVLMRWQAKGLQNKQSSDLIQIGKK</sequence>
<dbReference type="EMBL" id="LAZR01065547">
    <property type="protein sequence ID" value="KKK55326.1"/>
    <property type="molecule type" value="Genomic_DNA"/>
</dbReference>
<protein>
    <submittedName>
        <fullName evidence="1">Uncharacterized protein</fullName>
    </submittedName>
</protein>